<organism evidence="2 3">
    <name type="scientific">Porites evermanni</name>
    <dbReference type="NCBI Taxonomy" id="104178"/>
    <lineage>
        <taxon>Eukaryota</taxon>
        <taxon>Metazoa</taxon>
        <taxon>Cnidaria</taxon>
        <taxon>Anthozoa</taxon>
        <taxon>Hexacorallia</taxon>
        <taxon>Scleractinia</taxon>
        <taxon>Fungiina</taxon>
        <taxon>Poritidae</taxon>
        <taxon>Porites</taxon>
    </lineage>
</organism>
<comment type="caution">
    <text evidence="2">The sequence shown here is derived from an EMBL/GenBank/DDBJ whole genome shotgun (WGS) entry which is preliminary data.</text>
</comment>
<feature type="compositionally biased region" description="Low complexity" evidence="1">
    <location>
        <begin position="207"/>
        <end position="220"/>
    </location>
</feature>
<feature type="region of interest" description="Disordered" evidence="1">
    <location>
        <begin position="474"/>
        <end position="529"/>
    </location>
</feature>
<dbReference type="EMBL" id="CALNXI010000421">
    <property type="protein sequence ID" value="CAH3026778.1"/>
    <property type="molecule type" value="Genomic_DNA"/>
</dbReference>
<accession>A0ABN8ME97</accession>
<gene>
    <name evidence="2" type="ORF">PEVE_00029925</name>
</gene>
<feature type="compositionally biased region" description="Low complexity" evidence="1">
    <location>
        <begin position="428"/>
        <end position="445"/>
    </location>
</feature>
<feature type="compositionally biased region" description="Polar residues" evidence="1">
    <location>
        <begin position="516"/>
        <end position="526"/>
    </location>
</feature>
<evidence type="ECO:0000313" key="2">
    <source>
        <dbReference type="EMBL" id="CAH3026778.1"/>
    </source>
</evidence>
<proteinExistence type="predicted"/>
<evidence type="ECO:0000256" key="1">
    <source>
        <dbReference type="SAM" id="MobiDB-lite"/>
    </source>
</evidence>
<feature type="region of interest" description="Disordered" evidence="1">
    <location>
        <begin position="419"/>
        <end position="450"/>
    </location>
</feature>
<name>A0ABN8ME97_9CNID</name>
<feature type="region of interest" description="Disordered" evidence="1">
    <location>
        <begin position="42"/>
        <end position="222"/>
    </location>
</feature>
<sequence length="547" mass="60641">MEIDPNYEYEAPKWFDFTTNFQGEVNDNLSLDDSWFERVHPLHEPRDPSHHDATSKPLLTSNPGTTTAPSCSKPQTKNPVKKNYNSKKSLGIKTVRTKRGQHENANLKGDSGTGSRNSTCHTQKKETSSKKGSRGKSEFDGRISPSEVQHSFTPPWTNSPITKQAEITRTNKVEGKSGSLGELADFSPQRVPVPQSPLSSDRIRGLKSSSMSPCSPKTSMLSKAVTGNVQIVGRKRRLLPSVPDTKKNPCVSDKMTFSSPGHCSNQLDNQGYKKLAETSSVSKNSDPLTYGFNQGLPSSSLSNMDEKPLLREEVFDGNSKPLRTTESCLKRETVNHAQHCSDEFYRQERNVVSERSLNTILETHKQALTAMETDKDRALRGEKVALNNDMSLEELLKQHNKKIFATRNQYDENGRKIRTAEPSFCPAPSKKLTTSLKSPSSSTTTACKRPVTTMPKPTACAKQKRRSCVAAVGNSRESARLNAPPVPSKAHTNTSKRGKETLKQQTAKQKRRSCVASLQNSTQTNTADKELRDLIAQHNSRVSAKRM</sequence>
<dbReference type="Proteomes" id="UP001159427">
    <property type="component" value="Unassembled WGS sequence"/>
</dbReference>
<protein>
    <submittedName>
        <fullName evidence="2">Uncharacterized protein</fullName>
    </submittedName>
</protein>
<keyword evidence="3" id="KW-1185">Reference proteome</keyword>
<feature type="compositionally biased region" description="Basic and acidic residues" evidence="1">
    <location>
        <begin position="42"/>
        <end position="54"/>
    </location>
</feature>
<feature type="compositionally biased region" description="Polar residues" evidence="1">
    <location>
        <begin position="146"/>
        <end position="168"/>
    </location>
</feature>
<feature type="compositionally biased region" description="Polar residues" evidence="1">
    <location>
        <begin position="57"/>
        <end position="78"/>
    </location>
</feature>
<feature type="compositionally biased region" description="Basic and acidic residues" evidence="1">
    <location>
        <begin position="123"/>
        <end position="141"/>
    </location>
</feature>
<reference evidence="2 3" key="1">
    <citation type="submission" date="2022-05" db="EMBL/GenBank/DDBJ databases">
        <authorList>
            <consortium name="Genoscope - CEA"/>
            <person name="William W."/>
        </authorList>
    </citation>
    <scope>NUCLEOTIDE SEQUENCE [LARGE SCALE GENOMIC DNA]</scope>
</reference>
<evidence type="ECO:0000313" key="3">
    <source>
        <dbReference type="Proteomes" id="UP001159427"/>
    </source>
</evidence>